<evidence type="ECO:0000256" key="1">
    <source>
        <dbReference type="SAM" id="MobiDB-lite"/>
    </source>
</evidence>
<accession>A0A7S4K316</accession>
<name>A0A7S4K316_9STRA</name>
<evidence type="ECO:0008006" key="4">
    <source>
        <dbReference type="Google" id="ProtNLM"/>
    </source>
</evidence>
<dbReference type="Gene3D" id="1.10.287.1490">
    <property type="match status" value="1"/>
</dbReference>
<evidence type="ECO:0000256" key="2">
    <source>
        <dbReference type="SAM" id="SignalP"/>
    </source>
</evidence>
<keyword evidence="2" id="KW-0732">Signal</keyword>
<evidence type="ECO:0000313" key="3">
    <source>
        <dbReference type="EMBL" id="CAE2282166.1"/>
    </source>
</evidence>
<reference evidence="3" key="1">
    <citation type="submission" date="2021-01" db="EMBL/GenBank/DDBJ databases">
        <authorList>
            <person name="Corre E."/>
            <person name="Pelletier E."/>
            <person name="Niang G."/>
            <person name="Scheremetjew M."/>
            <person name="Finn R."/>
            <person name="Kale V."/>
            <person name="Holt S."/>
            <person name="Cochrane G."/>
            <person name="Meng A."/>
            <person name="Brown T."/>
            <person name="Cohen L."/>
        </authorList>
    </citation>
    <scope>NUCLEOTIDE SEQUENCE</scope>
    <source>
        <strain evidence="3">Isolate 1302-5</strain>
    </source>
</reference>
<feature type="region of interest" description="Disordered" evidence="1">
    <location>
        <begin position="82"/>
        <end position="109"/>
    </location>
</feature>
<proteinExistence type="predicted"/>
<organism evidence="3">
    <name type="scientific">Odontella aurita</name>
    <dbReference type="NCBI Taxonomy" id="265563"/>
    <lineage>
        <taxon>Eukaryota</taxon>
        <taxon>Sar</taxon>
        <taxon>Stramenopiles</taxon>
        <taxon>Ochrophyta</taxon>
        <taxon>Bacillariophyta</taxon>
        <taxon>Mediophyceae</taxon>
        <taxon>Biddulphiophycidae</taxon>
        <taxon>Eupodiscales</taxon>
        <taxon>Odontellaceae</taxon>
        <taxon>Odontella</taxon>
    </lineage>
</organism>
<gene>
    <name evidence="3" type="ORF">OAUR00152_LOCUS38254</name>
</gene>
<feature type="chain" id="PRO_5031153757" description="Chromosome partition protein Smc" evidence="2">
    <location>
        <begin position="23"/>
        <end position="260"/>
    </location>
</feature>
<dbReference type="EMBL" id="HBKQ01055862">
    <property type="protein sequence ID" value="CAE2282166.1"/>
    <property type="molecule type" value="Transcribed_RNA"/>
</dbReference>
<dbReference type="AlphaFoldDB" id="A0A7S4K316"/>
<sequence length="260" mass="27509">MIAKTRIFFSFGLGLLLTGALPVFIAGESSSVEIGANGEATSVVGTDDDKVQQLEGEVQAIKEILADVQGKLFKTETDLSDAEQKLSESENDLAVASEEATASDARASASEQELVDAQGKLKASAEELAAATRKIDAANADHTNCLDGLTLTQEALKASDERARTLDSSLAALESKLAGMEVESGKKQEQQASILSKMEADVSNLKDRLKESVSLATAKADELAKNNEELGKVKAKMEAHYCDADRILADAKSFVTNLIG</sequence>
<dbReference type="SUPFAM" id="SSF57997">
    <property type="entry name" value="Tropomyosin"/>
    <property type="match status" value="1"/>
</dbReference>
<feature type="signal peptide" evidence="2">
    <location>
        <begin position="1"/>
        <end position="22"/>
    </location>
</feature>
<protein>
    <recommendedName>
        <fullName evidence="4">Chromosome partition protein Smc</fullName>
    </recommendedName>
</protein>